<dbReference type="InterPro" id="IPR033139">
    <property type="entry name" value="Caspase_cys_AS"/>
</dbReference>
<comment type="subcellular location">
    <subcellularLocation>
        <location evidence="1">Cell membrane</location>
    </subcellularLocation>
    <subcellularLocation>
        <location evidence="2">Cytoplasm</location>
    </subcellularLocation>
</comment>
<dbReference type="RefSeq" id="XP_004416541.1">
    <property type="nucleotide sequence ID" value="XM_004416484.1"/>
</dbReference>
<feature type="domain" description="CARD" evidence="25">
    <location>
        <begin position="510"/>
        <end position="603"/>
    </location>
</feature>
<dbReference type="PROSITE" id="PS01121">
    <property type="entry name" value="CASPASE_HIS"/>
    <property type="match status" value="1"/>
</dbReference>
<dbReference type="GO" id="GO:0072559">
    <property type="term" value="C:NLRP3 inflammasome complex"/>
    <property type="evidence" value="ECO:0007669"/>
    <property type="project" value="TreeGrafter"/>
</dbReference>
<comment type="catalytic activity">
    <reaction evidence="13">
        <text>Strict requirement for an Asp residue at position P1 and has a preferred cleavage sequence of Tyr-Val-Ala-Asp-|-.</text>
        <dbReference type="EC" id="3.4.22.36"/>
    </reaction>
</comment>
<evidence type="ECO:0000259" key="24">
    <source>
        <dbReference type="PROSITE" id="PS50208"/>
    </source>
</evidence>
<dbReference type="GO" id="GO:0006954">
    <property type="term" value="P:inflammatory response"/>
    <property type="evidence" value="ECO:0007669"/>
    <property type="project" value="UniProtKB-ARBA"/>
</dbReference>
<evidence type="ECO:0000256" key="10">
    <source>
        <dbReference type="ARBA" id="ARBA00022843"/>
    </source>
</evidence>
<evidence type="ECO:0000256" key="22">
    <source>
        <dbReference type="SAM" id="MobiDB-lite"/>
    </source>
</evidence>
<accession>A0A9B0HFU7</accession>
<protein>
    <recommendedName>
        <fullName evidence="16">Caspase-1</fullName>
        <ecNumber evidence="15">3.4.22.36</ecNumber>
    </recommendedName>
    <alternativeName>
        <fullName evidence="20">Interleukin-1 beta convertase</fullName>
    </alternativeName>
    <alternativeName>
        <fullName evidence="17">Interleukin-1 beta-converting enzyme</fullName>
    </alternativeName>
    <alternativeName>
        <fullName evidence="18 19">p45</fullName>
    </alternativeName>
</protein>
<dbReference type="GO" id="GO:0006915">
    <property type="term" value="P:apoptotic process"/>
    <property type="evidence" value="ECO:0007669"/>
    <property type="project" value="UniProtKB-KW"/>
</dbReference>
<dbReference type="InterPro" id="IPR011029">
    <property type="entry name" value="DEATH-like_dom_sf"/>
</dbReference>
<dbReference type="GO" id="GO:0042981">
    <property type="term" value="P:regulation of apoptotic process"/>
    <property type="evidence" value="ECO:0007669"/>
    <property type="project" value="InterPro"/>
</dbReference>
<dbReference type="CDD" id="cd08325">
    <property type="entry name" value="CARD_CASP1-like"/>
    <property type="match status" value="2"/>
</dbReference>
<evidence type="ECO:0000256" key="1">
    <source>
        <dbReference type="ARBA" id="ARBA00004236"/>
    </source>
</evidence>
<feature type="region of interest" description="Disordered" evidence="22">
    <location>
        <begin position="806"/>
        <end position="825"/>
    </location>
</feature>
<evidence type="ECO:0000259" key="25">
    <source>
        <dbReference type="PROSITE" id="PS50209"/>
    </source>
</evidence>
<keyword evidence="10" id="KW-0832">Ubl conjugation</keyword>
<feature type="compositionally biased region" description="Polar residues" evidence="22">
    <location>
        <begin position="378"/>
        <end position="388"/>
    </location>
</feature>
<dbReference type="InterPro" id="IPR002398">
    <property type="entry name" value="Pept_C14"/>
</dbReference>
<feature type="domain" description="CARD" evidence="25">
    <location>
        <begin position="720"/>
        <end position="802"/>
    </location>
</feature>
<evidence type="ECO:0000256" key="20">
    <source>
        <dbReference type="ARBA" id="ARBA00081790"/>
    </source>
</evidence>
<dbReference type="PANTHER" id="PTHR47901:SF3">
    <property type="entry name" value="CASPASE-1"/>
    <property type="match status" value="1"/>
</dbReference>
<evidence type="ECO:0000256" key="3">
    <source>
        <dbReference type="ARBA" id="ARBA00010134"/>
    </source>
</evidence>
<feature type="region of interest" description="Disordered" evidence="22">
    <location>
        <begin position="351"/>
        <end position="388"/>
    </location>
</feature>
<evidence type="ECO:0000256" key="21">
    <source>
        <dbReference type="RuleBase" id="RU003971"/>
    </source>
</evidence>
<evidence type="ECO:0000256" key="16">
    <source>
        <dbReference type="ARBA" id="ARBA00068181"/>
    </source>
</evidence>
<evidence type="ECO:0000256" key="11">
    <source>
        <dbReference type="ARBA" id="ARBA00023136"/>
    </source>
</evidence>
<dbReference type="InterPro" id="IPR001315">
    <property type="entry name" value="CARD"/>
</dbReference>
<dbReference type="PROSITE" id="PS50209">
    <property type="entry name" value="CARD"/>
    <property type="match status" value="2"/>
</dbReference>
<sequence>MTEIQNLLDKITMNGLLSLNKRNENDMNTTIIDPNFHGRSHQGKSSGRAPWALPGNSAKQSKENTLGPPKKVGPPCLPFQPYTHGECEVPWLTRSWGGAQSTYKCSAGPDDLVADGLIRQEEVDRVRDEDASVMGRLMGSALMGKQVLSQPLRASPLGNALTRLLVCQSQVYDKRVTSTENNLLCEKTCTGEEVTRILGITSSGDPDGTINNSHGRKTFLLSSLRAQGWKTSRNSFLDSFYKFKSPVPRLQQIPKWKGQEALQYADLSEDISICFRHLQHPVAFTSVSGQEHLVTWCVSNPSPTSLSYHGSLETQSQRPCTGPSRAEIKPSLVLDPGEFLALTLSRPPVIMSNSQCGPTQQTSGKWGAQTRPGDRTKPQNPRSRRLPNTTVEGVLTWSCGLNQGLRAGTLLEPPVTLEGSVNPGLQSWLDLELQRKKARAQTNRNSPTGLGNGKKDSELKPVCRAPCLCFSLSPSADRVHNWANCVVKRPSCQPVLAFDMPSSPSLIISSFRLKNKTLKDKRKLFVSSVNTGTLNGLLDELLEKRVLNQEEMERVRYENATVMDKARALIDSVVRKGSQACSIFICYIREEDSFLAEKMGLSSGRGQFLTLRCMAGPCPLQASSELDTQHGTRLSGSSVHPGSHLETGELRDLLILHQFLSQFPFILESRNGEQLADTPLFCLQGERSVSQARGFGFSVTAAVLSAPSESQLNSDFEAAILPSTEDKHDKNPFKILETVGKDLITGVLHGLLEKDVLKLEEAEKKKFYDAKPEDKPWVFLDSVRQKRQKAGQALVQTFINTDKYSTSVKGPEDMSGQPEPEESTDTLKLCPHEEFMKLYKEKAAEIYPIKERKDRTRLALIICNIEFDHLPPRDGAELDIAGMRSLLEGLGYSVDVKKKLTAKDMESALWAFAARPEHKCSDSTFLVLMSHGILSGICGTTFSSENPDVLPYDTIFQIFNNRNCLNLRDKPKVIIIQACRGESLGEVWVSDSAAASANSFSHQPLLLESDAVHKVHIEKDFVAFCSSTPHNVSWRHVTKGSLFIVQLITCFQKYSWRYHLIEVFQKVQQSFEKPNVKAQMPTIERMSMTRPFYLFPGN</sequence>
<dbReference type="SMART" id="SM00115">
    <property type="entry name" value="CASc"/>
    <property type="match status" value="1"/>
</dbReference>
<feature type="domain" description="Caspase family p20" evidence="24">
    <location>
        <begin position="855"/>
        <end position="983"/>
    </location>
</feature>
<keyword evidence="9" id="KW-0788">Thiol protease</keyword>
<reference evidence="27" key="1">
    <citation type="submission" date="2025-08" db="UniProtKB">
        <authorList>
            <consortium name="RefSeq"/>
        </authorList>
    </citation>
    <scope>IDENTIFICATION</scope>
</reference>
<dbReference type="GO" id="GO:0006508">
    <property type="term" value="P:proteolysis"/>
    <property type="evidence" value="ECO:0007669"/>
    <property type="project" value="UniProtKB-KW"/>
</dbReference>
<dbReference type="SUPFAM" id="SSF47986">
    <property type="entry name" value="DEATH domain"/>
    <property type="match status" value="2"/>
</dbReference>
<evidence type="ECO:0000259" key="23">
    <source>
        <dbReference type="PROSITE" id="PS50207"/>
    </source>
</evidence>
<feature type="compositionally biased region" description="Polar residues" evidence="22">
    <location>
        <begin position="351"/>
        <end position="364"/>
    </location>
</feature>
<dbReference type="GO" id="GO:0004197">
    <property type="term" value="F:cysteine-type endopeptidase activity"/>
    <property type="evidence" value="ECO:0007669"/>
    <property type="project" value="InterPro"/>
</dbReference>
<dbReference type="GO" id="GO:0097169">
    <property type="term" value="C:AIM2 inflammasome complex"/>
    <property type="evidence" value="ECO:0007669"/>
    <property type="project" value="TreeGrafter"/>
</dbReference>
<evidence type="ECO:0000256" key="6">
    <source>
        <dbReference type="ARBA" id="ARBA00022670"/>
    </source>
</evidence>
<dbReference type="Gene3D" id="1.10.533.10">
    <property type="entry name" value="Death Domain, Fas"/>
    <property type="match status" value="2"/>
</dbReference>
<dbReference type="FunFam" id="1.10.533.10:FF:000031">
    <property type="entry name" value="Caspase 1, isoform CRA_b"/>
    <property type="match status" value="1"/>
</dbReference>
<evidence type="ECO:0000256" key="18">
    <source>
        <dbReference type="ARBA" id="ARBA00080846"/>
    </source>
</evidence>
<evidence type="ECO:0000256" key="2">
    <source>
        <dbReference type="ARBA" id="ARBA00004496"/>
    </source>
</evidence>
<keyword evidence="8" id="KW-0378">Hydrolase</keyword>
<dbReference type="GO" id="GO:0032731">
    <property type="term" value="P:positive regulation of interleukin-1 beta production"/>
    <property type="evidence" value="ECO:0007669"/>
    <property type="project" value="UniProtKB-ARBA"/>
</dbReference>
<dbReference type="PROSITE" id="PS01122">
    <property type="entry name" value="CASPASE_CYS"/>
    <property type="match status" value="1"/>
</dbReference>
<evidence type="ECO:0000256" key="8">
    <source>
        <dbReference type="ARBA" id="ARBA00022801"/>
    </source>
</evidence>
<dbReference type="EC" id="3.4.22.36" evidence="15"/>
<dbReference type="Pfam" id="PF00619">
    <property type="entry name" value="CARD"/>
    <property type="match status" value="2"/>
</dbReference>
<feature type="region of interest" description="Disordered" evidence="22">
    <location>
        <begin position="28"/>
        <end position="69"/>
    </location>
</feature>
<evidence type="ECO:0000256" key="13">
    <source>
        <dbReference type="ARBA" id="ARBA00050375"/>
    </source>
</evidence>
<dbReference type="CDD" id="cd00032">
    <property type="entry name" value="CASc"/>
    <property type="match status" value="1"/>
</dbReference>
<keyword evidence="26" id="KW-1185">Reference proteome</keyword>
<keyword evidence="6" id="KW-0645">Protease</keyword>
<feature type="domain" description="Caspase family p10" evidence="23">
    <location>
        <begin position="1011"/>
        <end position="1096"/>
    </location>
</feature>
<dbReference type="SUPFAM" id="SSF52129">
    <property type="entry name" value="Caspase-like"/>
    <property type="match status" value="1"/>
</dbReference>
<dbReference type="GO" id="GO:0050727">
    <property type="term" value="P:regulation of inflammatory response"/>
    <property type="evidence" value="ECO:0007669"/>
    <property type="project" value="TreeGrafter"/>
</dbReference>
<dbReference type="Proteomes" id="UP000245340">
    <property type="component" value="Unplaced"/>
</dbReference>
<dbReference type="SMART" id="SM00114">
    <property type="entry name" value="CARD"/>
    <property type="match status" value="2"/>
</dbReference>
<proteinExistence type="inferred from homology"/>
<dbReference type="InterPro" id="IPR002138">
    <property type="entry name" value="Pept_C14_p10"/>
</dbReference>
<keyword evidence="7" id="KW-0053">Apoptosis</keyword>
<dbReference type="PRINTS" id="PR00376">
    <property type="entry name" value="IL1BCENZYME"/>
</dbReference>
<keyword evidence="11" id="KW-0472">Membrane</keyword>
<keyword evidence="5" id="KW-0963">Cytoplasm</keyword>
<keyword evidence="12" id="KW-0865">Zymogen</keyword>
<evidence type="ECO:0000256" key="9">
    <source>
        <dbReference type="ARBA" id="ARBA00022807"/>
    </source>
</evidence>
<comment type="similarity">
    <text evidence="3 21">Belongs to the peptidase C14A family.</text>
</comment>
<dbReference type="GO" id="GO:0005886">
    <property type="term" value="C:plasma membrane"/>
    <property type="evidence" value="ECO:0007669"/>
    <property type="project" value="UniProtKB-SubCell"/>
</dbReference>
<dbReference type="InterPro" id="IPR011600">
    <property type="entry name" value="Pept_C14_caspase"/>
</dbReference>
<dbReference type="InterPro" id="IPR016129">
    <property type="entry name" value="Caspase_his_AS"/>
</dbReference>
<evidence type="ECO:0000256" key="14">
    <source>
        <dbReference type="ARBA" id="ARBA00063177"/>
    </source>
</evidence>
<evidence type="ECO:0000313" key="26">
    <source>
        <dbReference type="Proteomes" id="UP000245340"/>
    </source>
</evidence>
<dbReference type="InterPro" id="IPR029030">
    <property type="entry name" value="Caspase-like_dom_sf"/>
</dbReference>
<dbReference type="InterPro" id="IPR001309">
    <property type="entry name" value="Pept_C14_p20"/>
</dbReference>
<dbReference type="GO" id="GO:0072557">
    <property type="term" value="C:IPAF inflammasome complex"/>
    <property type="evidence" value="ECO:0007669"/>
    <property type="project" value="TreeGrafter"/>
</dbReference>
<dbReference type="Pfam" id="PF00656">
    <property type="entry name" value="Peptidase_C14"/>
    <property type="match status" value="1"/>
</dbReference>
<evidence type="ECO:0000256" key="4">
    <source>
        <dbReference type="ARBA" id="ARBA00022475"/>
    </source>
</evidence>
<gene>
    <name evidence="27" type="primary">LOC101382016</name>
</gene>
<name>A0A9B0HFU7_ODORO</name>
<dbReference type="PROSITE" id="PS50207">
    <property type="entry name" value="CASPASE_P10"/>
    <property type="match status" value="1"/>
</dbReference>
<dbReference type="PROSITE" id="PS50208">
    <property type="entry name" value="CASPASE_P20"/>
    <property type="match status" value="1"/>
</dbReference>
<evidence type="ECO:0000256" key="19">
    <source>
        <dbReference type="ARBA" id="ARBA00081401"/>
    </source>
</evidence>
<keyword evidence="4" id="KW-1003">Cell membrane</keyword>
<dbReference type="FunFam" id="3.40.50.1460:FF:000007">
    <property type="entry name" value="Caspase-1"/>
    <property type="match status" value="1"/>
</dbReference>
<dbReference type="Gene3D" id="3.40.50.1460">
    <property type="match status" value="1"/>
</dbReference>
<evidence type="ECO:0000256" key="12">
    <source>
        <dbReference type="ARBA" id="ARBA00023145"/>
    </source>
</evidence>
<dbReference type="AlphaFoldDB" id="A0A9B0HFU7"/>
<evidence type="ECO:0000256" key="17">
    <source>
        <dbReference type="ARBA" id="ARBA00078083"/>
    </source>
</evidence>
<evidence type="ECO:0000256" key="15">
    <source>
        <dbReference type="ARBA" id="ARBA00066470"/>
    </source>
</evidence>
<evidence type="ECO:0000256" key="5">
    <source>
        <dbReference type="ARBA" id="ARBA00022490"/>
    </source>
</evidence>
<evidence type="ECO:0000313" key="27">
    <source>
        <dbReference type="RefSeq" id="XP_004416541.1"/>
    </source>
</evidence>
<dbReference type="PANTHER" id="PTHR47901">
    <property type="entry name" value="CASPASE RECRUITMENT DOMAIN-CONTAINING PROTEIN 18"/>
    <property type="match status" value="1"/>
</dbReference>
<dbReference type="GO" id="GO:0032496">
    <property type="term" value="P:response to lipopolysaccharide"/>
    <property type="evidence" value="ECO:0007669"/>
    <property type="project" value="UniProtKB-ARBA"/>
</dbReference>
<dbReference type="GO" id="GO:0089720">
    <property type="term" value="F:caspase binding"/>
    <property type="evidence" value="ECO:0007669"/>
    <property type="project" value="TreeGrafter"/>
</dbReference>
<dbReference type="InterPro" id="IPR015917">
    <property type="entry name" value="Pept_C14A"/>
</dbReference>
<organism evidence="26 27">
    <name type="scientific">Odobenus rosmarus divergens</name>
    <name type="common">Pacific walrus</name>
    <dbReference type="NCBI Taxonomy" id="9708"/>
    <lineage>
        <taxon>Eukaryota</taxon>
        <taxon>Metazoa</taxon>
        <taxon>Chordata</taxon>
        <taxon>Craniata</taxon>
        <taxon>Vertebrata</taxon>
        <taxon>Euteleostomi</taxon>
        <taxon>Mammalia</taxon>
        <taxon>Eutheria</taxon>
        <taxon>Laurasiatheria</taxon>
        <taxon>Carnivora</taxon>
        <taxon>Caniformia</taxon>
        <taxon>Pinnipedia</taxon>
        <taxon>Odobenidae</taxon>
        <taxon>Odobenus</taxon>
    </lineage>
</organism>
<evidence type="ECO:0000256" key="7">
    <source>
        <dbReference type="ARBA" id="ARBA00022703"/>
    </source>
</evidence>
<comment type="subunit">
    <text evidence="14">Heterotetramer that consists of two anti-parallel arranged heterodimers, each one formed by a 20 kDa (Caspase-1 subunit p20) and a 10 kDa (Caspase-1 subunit p10) subunit. May be a component of the inflammasome, a protein complex which also includes PYCARD, CARD8 and NLRP2 and whose function would be the activation of pro-inflammatory caspases. Component of the AIM2 PANoptosome complex, a multiprotein complex that drives inflammatory cell death (PANoptosis). Both the p10 and p20 subunits interact with MEFV. Interacts with CARD17P/INCA and CARD18. Interacts with SERPINB1; this interaction regulates CASP1 activity.</text>
</comment>